<dbReference type="EMBL" id="JAERUA010000024">
    <property type="protein sequence ID" value="KAI1883259.1"/>
    <property type="molecule type" value="Genomic_DNA"/>
</dbReference>
<sequence>MNYIFGNSTLYPRGSRGTASSGQGPAGPAGPKLKHWPKRGSSEDPPSRWQQFLAFFSRRNAFTDCITAGATQVTLLPAHTCRVIQVTLHSPA</sequence>
<dbReference type="AlphaFoldDB" id="A0A8T3CE38"/>
<dbReference type="OrthoDB" id="10470433at2759"/>
<evidence type="ECO:0000313" key="2">
    <source>
        <dbReference type="EMBL" id="KAI1883259.1"/>
    </source>
</evidence>
<accession>A0A8T3CE38</accession>
<dbReference type="Proteomes" id="UP000829720">
    <property type="component" value="Unassembled WGS sequence"/>
</dbReference>
<keyword evidence="3" id="KW-1185">Reference proteome</keyword>
<protein>
    <submittedName>
        <fullName evidence="2">Uncharacterized protein</fullName>
    </submittedName>
</protein>
<feature type="compositionally biased region" description="Polar residues" evidence="1">
    <location>
        <begin position="1"/>
        <end position="10"/>
    </location>
</feature>
<gene>
    <name evidence="2" type="ORF">AGOR_G00243370</name>
</gene>
<reference evidence="2" key="1">
    <citation type="submission" date="2021-01" db="EMBL/GenBank/DDBJ databases">
        <authorList>
            <person name="Zahm M."/>
            <person name="Roques C."/>
            <person name="Cabau C."/>
            <person name="Klopp C."/>
            <person name="Donnadieu C."/>
            <person name="Jouanno E."/>
            <person name="Lampietro C."/>
            <person name="Louis A."/>
            <person name="Herpin A."/>
            <person name="Echchiki A."/>
            <person name="Berthelot C."/>
            <person name="Parey E."/>
            <person name="Roest-Crollius H."/>
            <person name="Braasch I."/>
            <person name="Postlethwait J."/>
            <person name="Bobe J."/>
            <person name="Montfort J."/>
            <person name="Bouchez O."/>
            <person name="Begum T."/>
            <person name="Mejri S."/>
            <person name="Adams A."/>
            <person name="Chen W.-J."/>
            <person name="Guiguen Y."/>
        </authorList>
    </citation>
    <scope>NUCLEOTIDE SEQUENCE</scope>
    <source>
        <tissue evidence="2">Blood</tissue>
    </source>
</reference>
<organism evidence="2 3">
    <name type="scientific">Albula goreensis</name>
    <dbReference type="NCBI Taxonomy" id="1534307"/>
    <lineage>
        <taxon>Eukaryota</taxon>
        <taxon>Metazoa</taxon>
        <taxon>Chordata</taxon>
        <taxon>Craniata</taxon>
        <taxon>Vertebrata</taxon>
        <taxon>Euteleostomi</taxon>
        <taxon>Actinopterygii</taxon>
        <taxon>Neopterygii</taxon>
        <taxon>Teleostei</taxon>
        <taxon>Albuliformes</taxon>
        <taxon>Albulidae</taxon>
        <taxon>Albula</taxon>
    </lineage>
</organism>
<feature type="region of interest" description="Disordered" evidence="1">
    <location>
        <begin position="1"/>
        <end position="46"/>
    </location>
</feature>
<name>A0A8T3CE38_9TELE</name>
<evidence type="ECO:0000313" key="3">
    <source>
        <dbReference type="Proteomes" id="UP000829720"/>
    </source>
</evidence>
<proteinExistence type="predicted"/>
<comment type="caution">
    <text evidence="2">The sequence shown here is derived from an EMBL/GenBank/DDBJ whole genome shotgun (WGS) entry which is preliminary data.</text>
</comment>
<evidence type="ECO:0000256" key="1">
    <source>
        <dbReference type="SAM" id="MobiDB-lite"/>
    </source>
</evidence>